<dbReference type="AlphaFoldDB" id="A0A445CAV9"/>
<sequence length="138" mass="14932">MSANKALISMDAPSSAVKIFPTSNPLTPSSANNQENAERSIALFFFENKLDFSVARSSSYQLMIDAIAKCGPGFTDMRRDITNQIYTFTKAHGMFGCSLAKEARSTVAPLLDPVIVGSQGLNYCDLYAEAASMLCFPV</sequence>
<gene>
    <name evidence="1" type="ORF">Ahy_A07g033968</name>
</gene>
<organism evidence="1 2">
    <name type="scientific">Arachis hypogaea</name>
    <name type="common">Peanut</name>
    <dbReference type="NCBI Taxonomy" id="3818"/>
    <lineage>
        <taxon>Eukaryota</taxon>
        <taxon>Viridiplantae</taxon>
        <taxon>Streptophyta</taxon>
        <taxon>Embryophyta</taxon>
        <taxon>Tracheophyta</taxon>
        <taxon>Spermatophyta</taxon>
        <taxon>Magnoliopsida</taxon>
        <taxon>eudicotyledons</taxon>
        <taxon>Gunneridae</taxon>
        <taxon>Pentapetalae</taxon>
        <taxon>rosids</taxon>
        <taxon>fabids</taxon>
        <taxon>Fabales</taxon>
        <taxon>Fabaceae</taxon>
        <taxon>Papilionoideae</taxon>
        <taxon>50 kb inversion clade</taxon>
        <taxon>dalbergioids sensu lato</taxon>
        <taxon>Dalbergieae</taxon>
        <taxon>Pterocarpus clade</taxon>
        <taxon>Arachis</taxon>
    </lineage>
</organism>
<dbReference type="EMBL" id="SDMP01000007">
    <property type="protein sequence ID" value="RYR47983.1"/>
    <property type="molecule type" value="Genomic_DNA"/>
</dbReference>
<proteinExistence type="predicted"/>
<comment type="caution">
    <text evidence="1">The sequence shown here is derived from an EMBL/GenBank/DDBJ whole genome shotgun (WGS) entry which is preliminary data.</text>
</comment>
<accession>A0A445CAV9</accession>
<protein>
    <submittedName>
        <fullName evidence="1">Uncharacterized protein</fullName>
    </submittedName>
</protein>
<keyword evidence="2" id="KW-1185">Reference proteome</keyword>
<dbReference type="EMBL" id="SDMP01000007">
    <property type="protein sequence ID" value="RYR47984.1"/>
    <property type="molecule type" value="Genomic_DNA"/>
</dbReference>
<reference evidence="1 2" key="1">
    <citation type="submission" date="2019-01" db="EMBL/GenBank/DDBJ databases">
        <title>Sequencing of cultivated peanut Arachis hypogaea provides insights into genome evolution and oil improvement.</title>
        <authorList>
            <person name="Chen X."/>
        </authorList>
    </citation>
    <scope>NUCLEOTIDE SEQUENCE [LARGE SCALE GENOMIC DNA]</scope>
    <source>
        <strain evidence="2">cv. Fuhuasheng</strain>
        <strain evidence="1">GDAAS-fuhuasheng2018</strain>
        <tissue evidence="1">Leaves</tissue>
    </source>
</reference>
<dbReference type="STRING" id="3818.A0A445CAV9"/>
<evidence type="ECO:0000313" key="1">
    <source>
        <dbReference type="EMBL" id="RYR47983.1"/>
    </source>
</evidence>
<evidence type="ECO:0000313" key="2">
    <source>
        <dbReference type="Proteomes" id="UP000289738"/>
    </source>
</evidence>
<name>A0A445CAV9_ARAHY</name>
<dbReference type="Proteomes" id="UP000289738">
    <property type="component" value="Chromosome A07"/>
</dbReference>